<dbReference type="Pfam" id="PF08282">
    <property type="entry name" value="Hydrolase_3"/>
    <property type="match status" value="1"/>
</dbReference>
<dbReference type="OrthoDB" id="9805604at2"/>
<feature type="binding site" evidence="7">
    <location>
        <position position="17"/>
    </location>
    <ligand>
        <name>substrate</name>
    </ligand>
</feature>
<sequence>MIYSTLKNTKCVVLDVDGVLTNGDILVNESGDQLRTFNVKDGYAIQYAVKQGLLIFVITGGRSQGVLSRMEGLRVSEVHLGVSDKLGLLQDLANRYGLSFGEIAFIGDDMPDYTCMQQVGAAIAPADAVEDIKKLSHYVSSKKGGEGVVREIIEKILRLQDKWHSDVFIKSI</sequence>
<feature type="binding site" evidence="7">
    <location>
        <position position="108"/>
    </location>
    <ligand>
        <name>Mg(2+)</name>
        <dbReference type="ChEBI" id="CHEBI:18420"/>
    </ligand>
</feature>
<dbReference type="PANTHER" id="PTHR21485">
    <property type="entry name" value="HAD SUPERFAMILY MEMBERS CMAS AND KDSC"/>
    <property type="match status" value="1"/>
</dbReference>
<dbReference type="EMBL" id="FUZF01000015">
    <property type="protein sequence ID" value="SKB93817.1"/>
    <property type="molecule type" value="Genomic_DNA"/>
</dbReference>
<dbReference type="InterPro" id="IPR036412">
    <property type="entry name" value="HAD-like_sf"/>
</dbReference>
<dbReference type="AlphaFoldDB" id="A0A1T5FCI5"/>
<keyword evidence="4 7" id="KW-0479">Metal-binding</keyword>
<keyword evidence="5" id="KW-0378">Hydrolase</keyword>
<evidence type="ECO:0000256" key="7">
    <source>
        <dbReference type="PIRSR" id="PIRSR006118-2"/>
    </source>
</evidence>
<gene>
    <name evidence="8" type="ORF">SAMN05660841_03167</name>
</gene>
<protein>
    <submittedName>
        <fullName evidence="8">3-deoxy-D-manno-octulosonate 8-phosphate phosphatase (KDO 8-P phosphatase)</fullName>
    </submittedName>
</protein>
<dbReference type="InterPro" id="IPR010023">
    <property type="entry name" value="KdsC_fam"/>
</dbReference>
<dbReference type="GO" id="GO:0016788">
    <property type="term" value="F:hydrolase activity, acting on ester bonds"/>
    <property type="evidence" value="ECO:0007669"/>
    <property type="project" value="InterPro"/>
</dbReference>
<keyword evidence="9" id="KW-1185">Reference proteome</keyword>
<organism evidence="8 9">
    <name type="scientific">Sphingobacterium nematocida</name>
    <dbReference type="NCBI Taxonomy" id="1513896"/>
    <lineage>
        <taxon>Bacteria</taxon>
        <taxon>Pseudomonadati</taxon>
        <taxon>Bacteroidota</taxon>
        <taxon>Sphingobacteriia</taxon>
        <taxon>Sphingobacteriales</taxon>
        <taxon>Sphingobacteriaceae</taxon>
        <taxon>Sphingobacterium</taxon>
    </lineage>
</organism>
<evidence type="ECO:0000256" key="4">
    <source>
        <dbReference type="ARBA" id="ARBA00022723"/>
    </source>
</evidence>
<dbReference type="Gene3D" id="3.40.50.1000">
    <property type="entry name" value="HAD superfamily/HAD-like"/>
    <property type="match status" value="1"/>
</dbReference>
<evidence type="ECO:0000313" key="9">
    <source>
        <dbReference type="Proteomes" id="UP000190150"/>
    </source>
</evidence>
<dbReference type="SFLD" id="SFLDG01136">
    <property type="entry name" value="C1.6:_Phosphoserine_Phosphatas"/>
    <property type="match status" value="1"/>
</dbReference>
<accession>A0A1T5FCI5</accession>
<dbReference type="Proteomes" id="UP000190150">
    <property type="component" value="Unassembled WGS sequence"/>
</dbReference>
<dbReference type="NCBIfam" id="TIGR01670">
    <property type="entry name" value="KdsC-phosphatas"/>
    <property type="match status" value="1"/>
</dbReference>
<dbReference type="SFLD" id="SFLDS00003">
    <property type="entry name" value="Haloacid_Dehalogenase"/>
    <property type="match status" value="1"/>
</dbReference>
<dbReference type="PIRSF" id="PIRSF006118">
    <property type="entry name" value="KDO8-P_Ptase"/>
    <property type="match status" value="1"/>
</dbReference>
<feature type="binding site" evidence="7">
    <location>
        <position position="15"/>
    </location>
    <ligand>
        <name>Mg(2+)</name>
        <dbReference type="ChEBI" id="CHEBI:18420"/>
    </ligand>
</feature>
<dbReference type="SFLD" id="SFLDG01138">
    <property type="entry name" value="C1.6.2:_Deoxy-d-mannose-octulo"/>
    <property type="match status" value="1"/>
</dbReference>
<dbReference type="InterPro" id="IPR050793">
    <property type="entry name" value="CMP-NeuNAc_synthase"/>
</dbReference>
<comment type="subunit">
    <text evidence="3">Homotetramer.</text>
</comment>
<evidence type="ECO:0000256" key="5">
    <source>
        <dbReference type="ARBA" id="ARBA00022801"/>
    </source>
</evidence>
<name>A0A1T5FCI5_9SPHI</name>
<comment type="cofactor">
    <cofactor evidence="1 7">
        <name>Mg(2+)</name>
        <dbReference type="ChEBI" id="CHEBI:18420"/>
    </cofactor>
</comment>
<dbReference type="InterPro" id="IPR023214">
    <property type="entry name" value="HAD_sf"/>
</dbReference>
<evidence type="ECO:0000256" key="1">
    <source>
        <dbReference type="ARBA" id="ARBA00001946"/>
    </source>
</evidence>
<keyword evidence="6 7" id="KW-0460">Magnesium</keyword>
<dbReference type="SUPFAM" id="SSF56784">
    <property type="entry name" value="HAD-like"/>
    <property type="match status" value="1"/>
</dbReference>
<evidence type="ECO:0000313" key="8">
    <source>
        <dbReference type="EMBL" id="SKB93817.1"/>
    </source>
</evidence>
<dbReference type="GO" id="GO:0008781">
    <property type="term" value="F:N-acylneuraminate cytidylyltransferase activity"/>
    <property type="evidence" value="ECO:0007669"/>
    <property type="project" value="TreeGrafter"/>
</dbReference>
<dbReference type="FunFam" id="3.40.50.1000:FF:000029">
    <property type="entry name" value="3-deoxy-D-manno-octulosonate 8-phosphate phosphatase KdsC"/>
    <property type="match status" value="1"/>
</dbReference>
<dbReference type="PANTHER" id="PTHR21485:SF3">
    <property type="entry name" value="N-ACYLNEURAMINATE CYTIDYLYLTRANSFERASE"/>
    <property type="match status" value="1"/>
</dbReference>
<evidence type="ECO:0000256" key="3">
    <source>
        <dbReference type="ARBA" id="ARBA00011881"/>
    </source>
</evidence>
<proteinExistence type="inferred from homology"/>
<reference evidence="9" key="1">
    <citation type="submission" date="2017-02" db="EMBL/GenBank/DDBJ databases">
        <authorList>
            <person name="Varghese N."/>
            <person name="Submissions S."/>
        </authorList>
    </citation>
    <scope>NUCLEOTIDE SEQUENCE [LARGE SCALE GENOMIC DNA]</scope>
    <source>
        <strain evidence="9">DSM 24091</strain>
    </source>
</reference>
<dbReference type="RefSeq" id="WP_079644482.1">
    <property type="nucleotide sequence ID" value="NZ_FUZF01000015.1"/>
</dbReference>
<dbReference type="STRING" id="1513896.SAMN05660841_03167"/>
<dbReference type="GO" id="GO:0046872">
    <property type="term" value="F:metal ion binding"/>
    <property type="evidence" value="ECO:0007669"/>
    <property type="project" value="UniProtKB-KW"/>
</dbReference>
<evidence type="ECO:0000256" key="2">
    <source>
        <dbReference type="ARBA" id="ARBA00005893"/>
    </source>
</evidence>
<evidence type="ECO:0000256" key="6">
    <source>
        <dbReference type="ARBA" id="ARBA00022842"/>
    </source>
</evidence>
<comment type="similarity">
    <text evidence="2">Belongs to the KdsC family.</text>
</comment>